<dbReference type="Proteomes" id="UP001597052">
    <property type="component" value="Unassembled WGS sequence"/>
</dbReference>
<accession>A0ABD6D2I7</accession>
<dbReference type="PANTHER" id="PTHR11527">
    <property type="entry name" value="HEAT-SHOCK PROTEIN 20 FAMILY MEMBER"/>
    <property type="match status" value="1"/>
</dbReference>
<evidence type="ECO:0000259" key="3">
    <source>
        <dbReference type="PROSITE" id="PS01031"/>
    </source>
</evidence>
<keyword evidence="5" id="KW-1185">Reference proteome</keyword>
<proteinExistence type="inferred from homology"/>
<dbReference type="EMBL" id="JBHUDM010000001">
    <property type="protein sequence ID" value="MFD1640380.1"/>
    <property type="molecule type" value="Genomic_DNA"/>
</dbReference>
<protein>
    <submittedName>
        <fullName evidence="4">Hsp20/alpha crystallin family protein</fullName>
    </submittedName>
</protein>
<comment type="caution">
    <text evidence="4">The sequence shown here is derived from an EMBL/GenBank/DDBJ whole genome shotgun (WGS) entry which is preliminary data.</text>
</comment>
<dbReference type="RefSeq" id="WP_256397384.1">
    <property type="nucleotide sequence ID" value="NZ_JANHDJ010000007.1"/>
</dbReference>
<dbReference type="InterPro" id="IPR008978">
    <property type="entry name" value="HSP20-like_chaperone"/>
</dbReference>
<evidence type="ECO:0000256" key="1">
    <source>
        <dbReference type="PROSITE-ProRule" id="PRU00285"/>
    </source>
</evidence>
<dbReference type="Gene3D" id="2.60.40.790">
    <property type="match status" value="1"/>
</dbReference>
<evidence type="ECO:0000313" key="4">
    <source>
        <dbReference type="EMBL" id="MFD1640380.1"/>
    </source>
</evidence>
<evidence type="ECO:0000256" key="2">
    <source>
        <dbReference type="RuleBase" id="RU003616"/>
    </source>
</evidence>
<dbReference type="Pfam" id="PF00011">
    <property type="entry name" value="HSP20"/>
    <property type="match status" value="1"/>
</dbReference>
<evidence type="ECO:0000313" key="5">
    <source>
        <dbReference type="Proteomes" id="UP001597052"/>
    </source>
</evidence>
<dbReference type="InterPro" id="IPR002068">
    <property type="entry name" value="A-crystallin/Hsp20_dom"/>
</dbReference>
<comment type="similarity">
    <text evidence="1 2">Belongs to the small heat shock protein (HSP20) family.</text>
</comment>
<dbReference type="SUPFAM" id="SSF49764">
    <property type="entry name" value="HSP20-like chaperones"/>
    <property type="match status" value="1"/>
</dbReference>
<name>A0ABD6D2I7_9EURY</name>
<feature type="domain" description="SHSP" evidence="3">
    <location>
        <begin position="25"/>
        <end position="140"/>
    </location>
</feature>
<dbReference type="CDD" id="cd06471">
    <property type="entry name" value="ACD_LpsHSP_like"/>
    <property type="match status" value="1"/>
</dbReference>
<dbReference type="InterPro" id="IPR031107">
    <property type="entry name" value="Small_HSP"/>
</dbReference>
<organism evidence="4 5">
    <name type="scientific">Halohasta litorea</name>
    <dbReference type="NCBI Taxonomy" id="869891"/>
    <lineage>
        <taxon>Archaea</taxon>
        <taxon>Methanobacteriati</taxon>
        <taxon>Methanobacteriota</taxon>
        <taxon>Stenosarchaea group</taxon>
        <taxon>Halobacteria</taxon>
        <taxon>Halobacteriales</taxon>
        <taxon>Haloferacaceae</taxon>
        <taxon>Halohasta</taxon>
    </lineage>
</organism>
<gene>
    <name evidence="4" type="ORF">ACFSBW_00635</name>
</gene>
<reference evidence="4 5" key="1">
    <citation type="journal article" date="2019" name="Int. J. Syst. Evol. Microbiol.">
        <title>The Global Catalogue of Microorganisms (GCM) 10K type strain sequencing project: providing services to taxonomists for standard genome sequencing and annotation.</title>
        <authorList>
            <consortium name="The Broad Institute Genomics Platform"/>
            <consortium name="The Broad Institute Genome Sequencing Center for Infectious Disease"/>
            <person name="Wu L."/>
            <person name="Ma J."/>
        </authorList>
    </citation>
    <scope>NUCLEOTIDE SEQUENCE [LARGE SCALE GENOMIC DNA]</scope>
    <source>
        <strain evidence="4 5">CGMCC 1.10593</strain>
    </source>
</reference>
<dbReference type="AlphaFoldDB" id="A0ABD6D2I7"/>
<sequence>MKRTPTPFDGFDQFVGQLGRGFELMAAGEGNRGMAVDVANNDGEFVLTADLPGFDREEIDLTIDDAVVTISAERHHESDETDAEYLHRERRTASVQRRVRLPEAVDDEGTTAAYHNGVLTVTVPKESTETVDEGRRIEIE</sequence>
<dbReference type="PROSITE" id="PS01031">
    <property type="entry name" value="SHSP"/>
    <property type="match status" value="1"/>
</dbReference>